<feature type="region of interest" description="Disordered" evidence="9">
    <location>
        <begin position="2389"/>
        <end position="2409"/>
    </location>
</feature>
<feature type="region of interest" description="Disordered" evidence="9">
    <location>
        <begin position="1519"/>
        <end position="1550"/>
    </location>
</feature>
<feature type="compositionally biased region" description="Basic and acidic residues" evidence="9">
    <location>
        <begin position="1864"/>
        <end position="1881"/>
    </location>
</feature>
<keyword evidence="5 8" id="KW-0175">Coiled coil</keyword>
<feature type="compositionally biased region" description="Basic and acidic residues" evidence="9">
    <location>
        <begin position="1908"/>
        <end position="1920"/>
    </location>
</feature>
<feature type="compositionally biased region" description="Gly residues" evidence="9">
    <location>
        <begin position="2152"/>
        <end position="2165"/>
    </location>
</feature>
<evidence type="ECO:0000256" key="9">
    <source>
        <dbReference type="SAM" id="MobiDB-lite"/>
    </source>
</evidence>
<proteinExistence type="predicted"/>
<dbReference type="EMBL" id="BRXX01000053">
    <property type="protein sequence ID" value="GMH85870.1"/>
    <property type="molecule type" value="Genomic_DNA"/>
</dbReference>
<dbReference type="PANTHER" id="PTHR18879">
    <property type="entry name" value="CENTROSOMAL PROTEIN OF 290 KDA"/>
    <property type="match status" value="1"/>
</dbReference>
<feature type="coiled-coil region" evidence="8">
    <location>
        <begin position="977"/>
        <end position="1072"/>
    </location>
</feature>
<evidence type="ECO:0000256" key="8">
    <source>
        <dbReference type="SAM" id="Coils"/>
    </source>
</evidence>
<dbReference type="PANTHER" id="PTHR18879:SF20">
    <property type="entry name" value="CENTROSOMAL PROTEIN OF 290 KDA"/>
    <property type="match status" value="1"/>
</dbReference>
<keyword evidence="7" id="KW-0966">Cell projection</keyword>
<dbReference type="Gene3D" id="1.10.287.1490">
    <property type="match status" value="1"/>
</dbReference>
<feature type="compositionally biased region" description="Basic and acidic residues" evidence="9">
    <location>
        <begin position="1988"/>
        <end position="2004"/>
    </location>
</feature>
<feature type="coiled-coil region" evidence="8">
    <location>
        <begin position="1358"/>
        <end position="1399"/>
    </location>
</feature>
<feature type="coiled-coil region" evidence="8">
    <location>
        <begin position="1555"/>
        <end position="1582"/>
    </location>
</feature>
<evidence type="ECO:0000256" key="7">
    <source>
        <dbReference type="ARBA" id="ARBA00023273"/>
    </source>
</evidence>
<feature type="compositionally biased region" description="Basic and acidic residues" evidence="9">
    <location>
        <begin position="1835"/>
        <end position="1856"/>
    </location>
</feature>
<sequence>MSSREKELESELMELYETLDLRDRQIADLEASGSTLPQRSAPGGDEDIYKVTEERDMAQADLEKYRDEVLQGKDYIAELQAQLAQKNVENDTLTQDKRNLEAEFDSTKKILDEKKRQLLQTSKHHEDQKQKHKDGSSAQYQLELENQRLRHSVQELEENEAELVSELEMLSEERADFEKSNEELVARCDQLQTNLDTRTARCTELERDYEELSLKVEAENDAQQEWEQKTAKKAENFRKERAKLLDTLEVEKNRVRNLEAKVDSLKDTTVQGEMQKQIETLRAELGNYKTELEASLLDKEQIEVDLENVYRALEDANDRQEERLMEAIAKERQQLKTLEAQVDEAKIHEKEARDRYGELERQKDELEVRLNQAEDWNAVYEEGHGLKDAVRYQKKLKADIKRRDHDLSELSERLGSEMDKRKSLETACQMLKEKAGLPRDFTFNDKEIASAMVGDAGRIEAQNIELNRQVDMLEADRLKLMRQLRDNAAQIGEKGIRFWGLSAAQLMKVTEFATNLRDGVTELPLDDKSIELSGKVREMQIQRDTDKLTIERLEREIAGLDGNYGGGASAQPELFAMKEMLEQLKEDNKALAAGVTKANDQQQFYNKKIASSMTPGVRRHVEEVIQEPIAEMPDEAQAQFAKLAETHSNLADEIAALKREVAQAKTSAPAASSEDVARLSQEVAKIINLGQAQAGVQQTPGAGVPQTPNTVQFGNTVKFPLKTPQTPGGQAMLTKQLNALSLPPEEWADEVRELNAQLIECLEQLSERENELSDHEELLRRYEGHLGSMRQQTALLYKDHMEATEKSATSEKRLNRQIDELRAEREALTLRVQRYQELAALEEKESANPSSVHKALRDLTRRVTVHEVNEQQLARKYGSLQEQLKVEAEGRTRAEKSLVEIEVTTRKRTLYLEQCKASLISTTERLQRQLEKSVPEGEHSKALRELELLREDYLDLLHKEADVRLRLTEQKELPRKLKRYQHKAEELELTLGRAQADRVAIAEELEHQKMLTNMAGNKNVNQDINTLVQEAARFRGEAARLELEYKSADATVKKLTQRAVELSTENDSLREMLRVSDSHERHGRALAEAARRKCLEVENKYENGLTGEQASEILEKQEFLMIQVERATREVDKYKELADLASSQASALEAVKSDHAEQLLEMQERCGEVEKRTDDDAIIGRLQRQLLVAKQGCKDGQRKIESLRSVVRRKEAMSRLFEVRLDKREEALHKAREEARIQISGLRDALRELAFQGGDASAALEKQVKGGNSSILEKAKELSTKVAEMATASEAREEELQNNEDMRRRLESQVAELQVDKESVEQLVTDLQQSAASDTKSAVVAKRLIDLSEEVRSSKLGALQARRQVQTLKEEKRHLESVIVRHEDSITRLEESKAELETKNLLADNGAMGSNAVAATTDLKDTLMSTPGDVKLLLQMTPAKSGKDVDPASTAGPLTLDDEDTLGVAQEFDDARSKKMRSQLEEARGQLAAVTENMKSAEETAQEYMKRCEALQRDVEYFKTTGGGGSGERPASPAGGGGGSLQSTQQMAEAAHTTITSLKRLIEEKNRIIEKYKRKLADSKELSRRENASDRAEVERLTDKLFSENEDAIGKLRTAVMRLERGGEGSIGGFNGGGDFKGGLVAQVEEAALLIAEKDESIHQLELKLRTAEAARERAEARCGGSLEEMERMKSDMVTLAAQLQESEERVLEAMEDRTAAKKIGELQAQLRSKETKMTNLRQAVVRLKQAFMESEEARAASDIAARHGRHEAEGNAKDLLKDEVQDMRSQLSSLIEEMAGAKQALAEAKASKEKSERALNKVKAENDKQADEIAELEGEVRKANEGLDDANREKEEAVGKLRRAGAKLKDLKGDDSKYKSEDKARVAELEKRIMVLTSQNLALRSAAAGHRLKEETKKEEDTRPSSSGRKAVVSEPESKRRTGGGADGDRKLLRRIDVLERRLEEKTAELEAAMGGAEQARKLMDKALKEKEFAQKQKEKSEREVKQVKSSGVGDLNSLEDARSKLFELEEDNVKLRRIAELEQPRTIAVLRRELGDAKADKEDAEAGLKVALDRLKGKDGGMRDSESGYLREEALREELSIVKRAKRDLEGKLLDRDGEAMELKFEVEQASLDKGRMNRRVKELTTALQAAKKLGGGIGGGGGGGGSNEREVGGRFKRERDLEGVVDALKRVVEKLKGENERLRRGAADSVRGAESDRRAKEALRKAQELQEENKSLRTRALAGDEATQRLAQRQDLVNQLRRQMKSRDEELKVLNRKLDDAERAKALMTDEMEHAGKRTADIERELLSARREVGEGRGRMSDRETQREVERLERELKEQQDVIRTLREGSRGGGGSGGASGREVYALRQQIGDLKNQMQGIQRDKERLERRAASSGGIGGSREGSLLGENKRLKEQNEKLSKELAAFDLDFFEEVEDLKYRYNQAVQQLREHGLR</sequence>
<dbReference type="GO" id="GO:0030030">
    <property type="term" value="P:cell projection organization"/>
    <property type="evidence" value="ECO:0007669"/>
    <property type="project" value="UniProtKB-KW"/>
</dbReference>
<protein>
    <submittedName>
        <fullName evidence="10">Uncharacterized protein</fullName>
    </submittedName>
</protein>
<feature type="compositionally biased region" description="Basic and acidic residues" evidence="9">
    <location>
        <begin position="1809"/>
        <end position="1828"/>
    </location>
</feature>
<comment type="subcellular location">
    <subcellularLocation>
        <location evidence="1">Cytoplasm</location>
        <location evidence="1">Cytoskeleton</location>
        <location evidence="1">Cilium basal body</location>
    </subcellularLocation>
    <subcellularLocation>
        <location evidence="2">Cytoplasm</location>
        <location evidence="2">Cytoskeleton</location>
        <location evidence="2">Microtubule organizing center</location>
        <location evidence="2">Centrosome</location>
    </subcellularLocation>
</comment>
<dbReference type="Proteomes" id="UP001165160">
    <property type="component" value="Unassembled WGS sequence"/>
</dbReference>
<keyword evidence="3" id="KW-0963">Cytoplasm</keyword>
<keyword evidence="4" id="KW-0970">Cilium biogenesis/degradation</keyword>
<feature type="region of interest" description="Disordered" evidence="9">
    <location>
        <begin position="29"/>
        <end position="50"/>
    </location>
</feature>
<feature type="coiled-coil region" evidence="8">
    <location>
        <begin position="2177"/>
        <end position="2297"/>
    </location>
</feature>
<feature type="coiled-coil region" evidence="8">
    <location>
        <begin position="456"/>
        <end position="483"/>
    </location>
</feature>
<feature type="coiled-coil region" evidence="8">
    <location>
        <begin position="1117"/>
        <end position="1144"/>
    </location>
</feature>
<evidence type="ECO:0000313" key="11">
    <source>
        <dbReference type="Proteomes" id="UP001165160"/>
    </source>
</evidence>
<evidence type="ECO:0000256" key="1">
    <source>
        <dbReference type="ARBA" id="ARBA00004120"/>
    </source>
</evidence>
<evidence type="ECO:0000256" key="2">
    <source>
        <dbReference type="ARBA" id="ARBA00004300"/>
    </source>
</evidence>
<comment type="caution">
    <text evidence="10">The sequence shown here is derived from an EMBL/GenBank/DDBJ whole genome shotgun (WGS) entry which is preliminary data.</text>
</comment>
<keyword evidence="6" id="KW-0206">Cytoskeleton</keyword>
<feature type="region of interest" description="Disordered" evidence="9">
    <location>
        <begin position="1809"/>
        <end position="1881"/>
    </location>
</feature>
<evidence type="ECO:0000256" key="4">
    <source>
        <dbReference type="ARBA" id="ARBA00022794"/>
    </source>
</evidence>
<accession>A0A9W7BGR6</accession>
<feature type="coiled-coil region" evidence="8">
    <location>
        <begin position="1473"/>
        <end position="1514"/>
    </location>
</feature>
<feature type="region of interest" description="Disordered" evidence="9">
    <location>
        <begin position="1988"/>
        <end position="2013"/>
    </location>
</feature>
<feature type="region of interest" description="Disordered" evidence="9">
    <location>
        <begin position="1904"/>
        <end position="1946"/>
    </location>
</feature>
<gene>
    <name evidence="10" type="ORF">TrVE_jg3971</name>
</gene>
<evidence type="ECO:0000313" key="10">
    <source>
        <dbReference type="EMBL" id="GMH85870.1"/>
    </source>
</evidence>
<evidence type="ECO:0000256" key="6">
    <source>
        <dbReference type="ARBA" id="ARBA00023212"/>
    </source>
</evidence>
<evidence type="ECO:0000256" key="3">
    <source>
        <dbReference type="ARBA" id="ARBA00022490"/>
    </source>
</evidence>
<feature type="coiled-coil region" evidence="8">
    <location>
        <begin position="1285"/>
        <end position="1330"/>
    </location>
</feature>
<reference evidence="11" key="1">
    <citation type="journal article" date="2023" name="Commun. Biol.">
        <title>Genome analysis of Parmales, the sister group of diatoms, reveals the evolutionary specialization of diatoms from phago-mixotrophs to photoautotrophs.</title>
        <authorList>
            <person name="Ban H."/>
            <person name="Sato S."/>
            <person name="Yoshikawa S."/>
            <person name="Yamada K."/>
            <person name="Nakamura Y."/>
            <person name="Ichinomiya M."/>
            <person name="Sato N."/>
            <person name="Blanc-Mathieu R."/>
            <person name="Endo H."/>
            <person name="Kuwata A."/>
            <person name="Ogata H."/>
        </authorList>
    </citation>
    <scope>NUCLEOTIDE SEQUENCE [LARGE SCALE GENOMIC DNA]</scope>
    <source>
        <strain evidence="11">NIES 3699</strain>
    </source>
</reference>
<dbReference type="GO" id="GO:0005813">
    <property type="term" value="C:centrosome"/>
    <property type="evidence" value="ECO:0007669"/>
    <property type="project" value="UniProtKB-SubCell"/>
</dbReference>
<feature type="coiled-coil region" evidence="8">
    <location>
        <begin position="748"/>
        <end position="785"/>
    </location>
</feature>
<keyword evidence="11" id="KW-1185">Reference proteome</keyword>
<feature type="coiled-coil region" evidence="8">
    <location>
        <begin position="811"/>
        <end position="845"/>
    </location>
</feature>
<evidence type="ECO:0000256" key="5">
    <source>
        <dbReference type="ARBA" id="ARBA00023054"/>
    </source>
</evidence>
<feature type="region of interest" description="Disordered" evidence="9">
    <location>
        <begin position="2151"/>
        <end position="2171"/>
    </location>
</feature>
<feature type="coiled-coil region" evidence="8">
    <location>
        <begin position="640"/>
        <end position="667"/>
    </location>
</feature>
<feature type="compositionally biased region" description="Polar residues" evidence="9">
    <location>
        <begin position="1541"/>
        <end position="1550"/>
    </location>
</feature>
<dbReference type="InterPro" id="IPR026201">
    <property type="entry name" value="Cep290"/>
</dbReference>
<name>A0A9W7BGR6_9STRA</name>
<organism evidence="10 11">
    <name type="scientific">Triparma verrucosa</name>
    <dbReference type="NCBI Taxonomy" id="1606542"/>
    <lineage>
        <taxon>Eukaryota</taxon>
        <taxon>Sar</taxon>
        <taxon>Stramenopiles</taxon>
        <taxon>Ochrophyta</taxon>
        <taxon>Bolidophyceae</taxon>
        <taxon>Parmales</taxon>
        <taxon>Triparmaceae</taxon>
        <taxon>Triparma</taxon>
    </lineage>
</organism>